<dbReference type="PANTHER" id="PTHR46193">
    <property type="entry name" value="6-PHOSPHOGLUCONATE PHOSPHATASE"/>
    <property type="match status" value="1"/>
</dbReference>
<dbReference type="SFLD" id="SFLDG01129">
    <property type="entry name" value="C1.5:_HAD__Beta-PGM__Phosphata"/>
    <property type="match status" value="1"/>
</dbReference>
<keyword evidence="6" id="KW-1185">Reference proteome</keyword>
<dbReference type="CDD" id="cd07526">
    <property type="entry name" value="HAD_BPGM_like"/>
    <property type="match status" value="1"/>
</dbReference>
<proteinExistence type="inferred from homology"/>
<organism evidence="5 6">
    <name type="scientific">Kitasatospora nipponensis</name>
    <dbReference type="NCBI Taxonomy" id="258049"/>
    <lineage>
        <taxon>Bacteria</taxon>
        <taxon>Bacillati</taxon>
        <taxon>Actinomycetota</taxon>
        <taxon>Actinomycetes</taxon>
        <taxon>Kitasatosporales</taxon>
        <taxon>Streptomycetaceae</taxon>
        <taxon>Kitasatospora</taxon>
    </lineage>
</organism>
<dbReference type="GO" id="GO:0016787">
    <property type="term" value="F:hydrolase activity"/>
    <property type="evidence" value="ECO:0007669"/>
    <property type="project" value="UniProtKB-KW"/>
</dbReference>
<comment type="caution">
    <text evidence="5">The sequence shown here is derived from an EMBL/GenBank/DDBJ whole genome shotgun (WGS) entry which is preliminary data.</text>
</comment>
<keyword evidence="4" id="KW-0460">Magnesium</keyword>
<dbReference type="PANTHER" id="PTHR46193:SF10">
    <property type="entry name" value="6-PHOSPHOGLUCONATE PHOSPHATASE"/>
    <property type="match status" value="1"/>
</dbReference>
<evidence type="ECO:0000313" key="5">
    <source>
        <dbReference type="EMBL" id="GAA1223122.1"/>
    </source>
</evidence>
<keyword evidence="3" id="KW-0479">Metal-binding</keyword>
<dbReference type="Gene3D" id="1.10.150.240">
    <property type="entry name" value="Putative phosphatase, domain 2"/>
    <property type="match status" value="1"/>
</dbReference>
<evidence type="ECO:0000256" key="2">
    <source>
        <dbReference type="ARBA" id="ARBA00006171"/>
    </source>
</evidence>
<dbReference type="InterPro" id="IPR023198">
    <property type="entry name" value="PGP-like_dom2"/>
</dbReference>
<protein>
    <submittedName>
        <fullName evidence="5">HAD family hydrolase</fullName>
    </submittedName>
</protein>
<dbReference type="RefSeq" id="WP_344439976.1">
    <property type="nucleotide sequence ID" value="NZ_BAAALF010000011.1"/>
</dbReference>
<reference evidence="6" key="1">
    <citation type="journal article" date="2019" name="Int. J. Syst. Evol. Microbiol.">
        <title>The Global Catalogue of Microorganisms (GCM) 10K type strain sequencing project: providing services to taxonomists for standard genome sequencing and annotation.</title>
        <authorList>
            <consortium name="The Broad Institute Genomics Platform"/>
            <consortium name="The Broad Institute Genome Sequencing Center for Infectious Disease"/>
            <person name="Wu L."/>
            <person name="Ma J."/>
        </authorList>
    </citation>
    <scope>NUCLEOTIDE SEQUENCE [LARGE SCALE GENOMIC DNA]</scope>
    <source>
        <strain evidence="6">JCM 13004</strain>
    </source>
</reference>
<evidence type="ECO:0000313" key="6">
    <source>
        <dbReference type="Proteomes" id="UP001500037"/>
    </source>
</evidence>
<accession>A0ABP4GGK1</accession>
<gene>
    <name evidence="5" type="ORF">GCM10009665_11770</name>
</gene>
<name>A0ABP4GGK1_9ACTN</name>
<dbReference type="PRINTS" id="PR00413">
    <property type="entry name" value="HADHALOGNASE"/>
</dbReference>
<dbReference type="SFLD" id="SFLDG01135">
    <property type="entry name" value="C1.5.6:_HAD__Beta-PGM__Phospha"/>
    <property type="match status" value="1"/>
</dbReference>
<dbReference type="NCBIfam" id="TIGR01549">
    <property type="entry name" value="HAD-SF-IA-v1"/>
    <property type="match status" value="1"/>
</dbReference>
<sequence>MRYDVVIFDNDGVLVDSEPIAHRVLSGYLTELGYPTTLEESYRDFLGNAGHNVHDVIMERYQGRLPEDFEARCHERVFAAFRAGLVASAGAEEVLKTLQQRDLPYCLASSSNHEWIRLSLDLAGLRGHLADDRIFSAQDVGVGKPAPDLFLHAAKTLGVAPERCLVVEDSPNGVLAARSAGMDVYGYTALTDPAKLTAAGATGLIAGLPEVLALLAL</sequence>
<dbReference type="SFLD" id="SFLDS00003">
    <property type="entry name" value="Haloacid_Dehalogenase"/>
    <property type="match status" value="1"/>
</dbReference>
<dbReference type="Gene3D" id="3.40.50.1000">
    <property type="entry name" value="HAD superfamily/HAD-like"/>
    <property type="match status" value="1"/>
</dbReference>
<dbReference type="InterPro" id="IPR006439">
    <property type="entry name" value="HAD-SF_hydro_IA"/>
</dbReference>
<dbReference type="SUPFAM" id="SSF56784">
    <property type="entry name" value="HAD-like"/>
    <property type="match status" value="1"/>
</dbReference>
<dbReference type="Pfam" id="PF00702">
    <property type="entry name" value="Hydrolase"/>
    <property type="match status" value="1"/>
</dbReference>
<dbReference type="InterPro" id="IPR051600">
    <property type="entry name" value="Beta-PGM-like"/>
</dbReference>
<dbReference type="EMBL" id="BAAALF010000011">
    <property type="protein sequence ID" value="GAA1223122.1"/>
    <property type="molecule type" value="Genomic_DNA"/>
</dbReference>
<dbReference type="NCBIfam" id="TIGR01509">
    <property type="entry name" value="HAD-SF-IA-v3"/>
    <property type="match status" value="1"/>
</dbReference>
<evidence type="ECO:0000256" key="4">
    <source>
        <dbReference type="ARBA" id="ARBA00022842"/>
    </source>
</evidence>
<evidence type="ECO:0000256" key="3">
    <source>
        <dbReference type="ARBA" id="ARBA00022723"/>
    </source>
</evidence>
<comment type="cofactor">
    <cofactor evidence="1">
        <name>Mg(2+)</name>
        <dbReference type="ChEBI" id="CHEBI:18420"/>
    </cofactor>
</comment>
<comment type="similarity">
    <text evidence="2">Belongs to the HAD-like hydrolase superfamily. CbbY/CbbZ/Gph/YieH family.</text>
</comment>
<dbReference type="Proteomes" id="UP001500037">
    <property type="component" value="Unassembled WGS sequence"/>
</dbReference>
<keyword evidence="5" id="KW-0378">Hydrolase</keyword>
<evidence type="ECO:0000256" key="1">
    <source>
        <dbReference type="ARBA" id="ARBA00001946"/>
    </source>
</evidence>
<dbReference type="InterPro" id="IPR036412">
    <property type="entry name" value="HAD-like_sf"/>
</dbReference>
<dbReference type="InterPro" id="IPR023214">
    <property type="entry name" value="HAD_sf"/>
</dbReference>